<comment type="caution">
    <text evidence="1">The sequence shown here is derived from an EMBL/GenBank/DDBJ whole genome shotgun (WGS) entry which is preliminary data.</text>
</comment>
<gene>
    <name evidence="1" type="ORF">KI659_14410</name>
</gene>
<sequence>MSVLPIQPHILENHWSSLQKTDVGILFKYIPLMESEFERAKKMSRITVGLNQELLCDFNDLAWELYKDLAFLGLVTCAEFDQGEITVEACELDAISKPDPMVCFRLLATAVQGRSFESGHFKFLIKIQVVLAILKGLRRAFDGE</sequence>
<protein>
    <submittedName>
        <fullName evidence="1">Uncharacterized protein</fullName>
    </submittedName>
</protein>
<proteinExistence type="predicted"/>
<evidence type="ECO:0000313" key="2">
    <source>
        <dbReference type="Proteomes" id="UP001319104"/>
    </source>
</evidence>
<reference evidence="1 2" key="1">
    <citation type="submission" date="2021-05" db="EMBL/GenBank/DDBJ databases">
        <authorList>
            <person name="Zhang Z.D."/>
            <person name="Osman G."/>
        </authorList>
    </citation>
    <scope>NUCLEOTIDE SEQUENCE [LARGE SCALE GENOMIC DNA]</scope>
    <source>
        <strain evidence="1 2">KCTC 32217</strain>
    </source>
</reference>
<dbReference type="AlphaFoldDB" id="A0AAP2CMC6"/>
<evidence type="ECO:0000313" key="1">
    <source>
        <dbReference type="EMBL" id="MBS9525210.1"/>
    </source>
</evidence>
<dbReference type="EMBL" id="JAHCMY010000009">
    <property type="protein sequence ID" value="MBS9525210.1"/>
    <property type="molecule type" value="Genomic_DNA"/>
</dbReference>
<accession>A0AAP2CMC6</accession>
<dbReference type="Proteomes" id="UP001319104">
    <property type="component" value="Unassembled WGS sequence"/>
</dbReference>
<keyword evidence="2" id="KW-1185">Reference proteome</keyword>
<organism evidence="1 2">
    <name type="scientific">Litoribacter ruber</name>
    <dbReference type="NCBI Taxonomy" id="702568"/>
    <lineage>
        <taxon>Bacteria</taxon>
        <taxon>Pseudomonadati</taxon>
        <taxon>Bacteroidota</taxon>
        <taxon>Cytophagia</taxon>
        <taxon>Cytophagales</taxon>
        <taxon>Cyclobacteriaceae</taxon>
        <taxon>Litoribacter</taxon>
    </lineage>
</organism>
<name>A0AAP2CMC6_9BACT</name>
<dbReference type="RefSeq" id="WP_213946064.1">
    <property type="nucleotide sequence ID" value="NZ_JAHBGI010000006.1"/>
</dbReference>